<evidence type="ECO:0000313" key="2">
    <source>
        <dbReference type="EMBL" id="MBB4735851.1"/>
    </source>
</evidence>
<feature type="domain" description="Helix-turn-helix" evidence="1">
    <location>
        <begin position="25"/>
        <end position="68"/>
    </location>
</feature>
<dbReference type="Pfam" id="PF12728">
    <property type="entry name" value="HTH_17"/>
    <property type="match status" value="1"/>
</dbReference>
<dbReference type="InterPro" id="IPR036388">
    <property type="entry name" value="WH-like_DNA-bd_sf"/>
</dbReference>
<dbReference type="AlphaFoldDB" id="A0A7W7GPI9"/>
<dbReference type="RefSeq" id="WP_184241484.1">
    <property type="nucleotide sequence ID" value="NZ_JACHNA010000001.1"/>
</dbReference>
<dbReference type="InterPro" id="IPR010093">
    <property type="entry name" value="SinI_DNA-bd"/>
</dbReference>
<accession>A0A7W7GPI9</accession>
<keyword evidence="3" id="KW-1185">Reference proteome</keyword>
<dbReference type="SUPFAM" id="SSF46955">
    <property type="entry name" value="Putative DNA-binding domain"/>
    <property type="match status" value="1"/>
</dbReference>
<reference evidence="2 3" key="1">
    <citation type="submission" date="2020-08" db="EMBL/GenBank/DDBJ databases">
        <title>Sequencing the genomes of 1000 actinobacteria strains.</title>
        <authorList>
            <person name="Klenk H.-P."/>
        </authorList>
    </citation>
    <scope>NUCLEOTIDE SEQUENCE [LARGE SCALE GENOMIC DNA]</scope>
    <source>
        <strain evidence="2 3">DSM 23974</strain>
    </source>
</reference>
<comment type="caution">
    <text evidence="2">The sequence shown here is derived from an EMBL/GenBank/DDBJ whole genome shotgun (WGS) entry which is preliminary data.</text>
</comment>
<protein>
    <submittedName>
        <fullName evidence="2">Excisionase family DNA binding protein</fullName>
    </submittedName>
</protein>
<gene>
    <name evidence="2" type="ORF">HDA30_001359</name>
</gene>
<dbReference type="InterPro" id="IPR009061">
    <property type="entry name" value="DNA-bd_dom_put_sf"/>
</dbReference>
<evidence type="ECO:0000259" key="1">
    <source>
        <dbReference type="Pfam" id="PF12728"/>
    </source>
</evidence>
<dbReference type="InterPro" id="IPR041657">
    <property type="entry name" value="HTH_17"/>
</dbReference>
<dbReference type="EMBL" id="JACHNA010000001">
    <property type="protein sequence ID" value="MBB4735851.1"/>
    <property type="molecule type" value="Genomic_DNA"/>
</dbReference>
<evidence type="ECO:0000313" key="3">
    <source>
        <dbReference type="Proteomes" id="UP000540191"/>
    </source>
</evidence>
<dbReference type="GO" id="GO:0003677">
    <property type="term" value="F:DNA binding"/>
    <property type="evidence" value="ECO:0007669"/>
    <property type="project" value="InterPro"/>
</dbReference>
<dbReference type="Proteomes" id="UP000540191">
    <property type="component" value="Unassembled WGS sequence"/>
</dbReference>
<dbReference type="NCBIfam" id="TIGR01764">
    <property type="entry name" value="excise"/>
    <property type="match status" value="1"/>
</dbReference>
<sequence>MNHSHHPGVPTPEHVSNTTTLARVWLNRQEAADYLGVHLNTLDRHVKAGRLPAHRLGTTVRLHRAELDSAMFGDAA</sequence>
<organism evidence="2 3">
    <name type="scientific">Micrococcus cohnii</name>
    <dbReference type="NCBI Taxonomy" id="993416"/>
    <lineage>
        <taxon>Bacteria</taxon>
        <taxon>Bacillati</taxon>
        <taxon>Actinomycetota</taxon>
        <taxon>Actinomycetes</taxon>
        <taxon>Micrococcales</taxon>
        <taxon>Micrococcaceae</taxon>
        <taxon>Micrococcus</taxon>
    </lineage>
</organism>
<name>A0A7W7GPI9_9MICC</name>
<proteinExistence type="predicted"/>
<dbReference type="Gene3D" id="1.10.10.10">
    <property type="entry name" value="Winged helix-like DNA-binding domain superfamily/Winged helix DNA-binding domain"/>
    <property type="match status" value="1"/>
</dbReference>